<feature type="transmembrane region" description="Helical" evidence="1">
    <location>
        <begin position="45"/>
        <end position="68"/>
    </location>
</feature>
<keyword evidence="1" id="KW-1133">Transmembrane helix</keyword>
<dbReference type="Proteomes" id="UP000761411">
    <property type="component" value="Unassembled WGS sequence"/>
</dbReference>
<dbReference type="AlphaFoldDB" id="A0A944CIY2"/>
<gene>
    <name evidence="2" type="ORF">DYI25_06395</name>
</gene>
<keyword evidence="3" id="KW-1185">Reference proteome</keyword>
<dbReference type="RefSeq" id="WP_213367577.1">
    <property type="nucleotide sequence ID" value="NZ_QTKX01000001.1"/>
</dbReference>
<evidence type="ECO:0000313" key="3">
    <source>
        <dbReference type="Proteomes" id="UP000761411"/>
    </source>
</evidence>
<accession>A0A944CIY2</accession>
<name>A0A944CIY2_9BACI</name>
<keyword evidence="1" id="KW-0472">Membrane</keyword>
<sequence>MENKLKELRSSMDQTVLNNRRFNSTEKQLILENALNPHESKKTNFIGPILSVAFSVMFLFSIGSFTYYELFPDTRQADISPPDTAVSETGEKNVEIPLEEEKPLMEENNKYWEDITELDQGTHYDMATNARDYIASANISIHQTPAPDSKLIQKGYDEMYFYYLEASAIQNGLNIIAVKGMDIEKDFNNLYNLTMIIYEEQGKRTDGVNLDGVSKFDAHKYWKEPTDEMKLAVSYLQKLLNDLDIAINKGGIGEDNGFSYQGDGEKTEELQVFIDSYFGF</sequence>
<protein>
    <submittedName>
        <fullName evidence="2">Uncharacterized protein</fullName>
    </submittedName>
</protein>
<proteinExistence type="predicted"/>
<evidence type="ECO:0000313" key="2">
    <source>
        <dbReference type="EMBL" id="MBS8264060.1"/>
    </source>
</evidence>
<comment type="caution">
    <text evidence="2">The sequence shown here is derived from an EMBL/GenBank/DDBJ whole genome shotgun (WGS) entry which is preliminary data.</text>
</comment>
<reference evidence="2 3" key="1">
    <citation type="journal article" date="2021" name="Microorganisms">
        <title>Bacterial Dimethylsulfoniopropionate Biosynthesis in the East China Sea.</title>
        <authorList>
            <person name="Liu J."/>
            <person name="Zhang Y."/>
            <person name="Liu J."/>
            <person name="Zhong H."/>
            <person name="Williams B.T."/>
            <person name="Zheng Y."/>
            <person name="Curson A.R.J."/>
            <person name="Sun C."/>
            <person name="Sun H."/>
            <person name="Song D."/>
            <person name="Wagner Mackenzie B."/>
            <person name="Bermejo Martinez A."/>
            <person name="Todd J.D."/>
            <person name="Zhang X.H."/>
        </authorList>
    </citation>
    <scope>NUCLEOTIDE SEQUENCE [LARGE SCALE GENOMIC DNA]</scope>
    <source>
        <strain evidence="2 3">ESS08</strain>
    </source>
</reference>
<evidence type="ECO:0000256" key="1">
    <source>
        <dbReference type="SAM" id="Phobius"/>
    </source>
</evidence>
<keyword evidence="1" id="KW-0812">Transmembrane</keyword>
<organism evidence="2 3">
    <name type="scientific">Mesobacillus boroniphilus</name>
    <dbReference type="NCBI Taxonomy" id="308892"/>
    <lineage>
        <taxon>Bacteria</taxon>
        <taxon>Bacillati</taxon>
        <taxon>Bacillota</taxon>
        <taxon>Bacilli</taxon>
        <taxon>Bacillales</taxon>
        <taxon>Bacillaceae</taxon>
        <taxon>Mesobacillus</taxon>
    </lineage>
</organism>
<dbReference type="EMBL" id="QTKX01000001">
    <property type="protein sequence ID" value="MBS8264060.1"/>
    <property type="molecule type" value="Genomic_DNA"/>
</dbReference>